<reference evidence="4" key="1">
    <citation type="submission" date="2017-09" db="EMBL/GenBank/DDBJ databases">
        <authorList>
            <person name="Varghese N."/>
            <person name="Submissions S."/>
        </authorList>
    </citation>
    <scope>NUCLEOTIDE SEQUENCE [LARGE SCALE GENOMIC DNA]</scope>
    <source>
        <strain evidence="4">C7</strain>
    </source>
</reference>
<dbReference type="Proteomes" id="UP000220034">
    <property type="component" value="Unassembled WGS sequence"/>
</dbReference>
<dbReference type="AlphaFoldDB" id="A0A2C9CPL4"/>
<dbReference type="Pfam" id="PF08327">
    <property type="entry name" value="AHSA1"/>
    <property type="match status" value="1"/>
</dbReference>
<feature type="domain" description="Activator of Hsp90 ATPase homologue 1/2-like C-terminal" evidence="2">
    <location>
        <begin position="14"/>
        <end position="150"/>
    </location>
</feature>
<dbReference type="InterPro" id="IPR013538">
    <property type="entry name" value="ASHA1/2-like_C"/>
</dbReference>
<accession>A0A2C9CPL4</accession>
<sequence length="152" mass="16999">MTDSTTLELTRLIDAPIARVWDAWVDPVKFAQWWVPHPWSAEILQHDVWAGGGFSMQMISPDGQKLAAPGCFLLVEEQARIVFTSTMSEGFQPVESSFPMTAQILMRADGDQTHYTARVLHPTEAGRKQHEEMGFEGGWGAALSQLEQLLRS</sequence>
<dbReference type="Gene3D" id="3.30.530.20">
    <property type="match status" value="1"/>
</dbReference>
<keyword evidence="4" id="KW-1185">Reference proteome</keyword>
<dbReference type="EMBL" id="OCTN01000001">
    <property type="protein sequence ID" value="SOH93158.1"/>
    <property type="molecule type" value="Genomic_DNA"/>
</dbReference>
<dbReference type="InterPro" id="IPR023393">
    <property type="entry name" value="START-like_dom_sf"/>
</dbReference>
<evidence type="ECO:0000313" key="4">
    <source>
        <dbReference type="Proteomes" id="UP000220034"/>
    </source>
</evidence>
<dbReference type="OrthoDB" id="9805228at2"/>
<evidence type="ECO:0000256" key="1">
    <source>
        <dbReference type="ARBA" id="ARBA00006817"/>
    </source>
</evidence>
<evidence type="ECO:0000259" key="2">
    <source>
        <dbReference type="Pfam" id="PF08327"/>
    </source>
</evidence>
<dbReference type="RefSeq" id="WP_097928687.1">
    <property type="nucleotide sequence ID" value="NZ_OCTN01000001.1"/>
</dbReference>
<name>A0A2C9CPL4_9RHOB</name>
<evidence type="ECO:0000313" key="3">
    <source>
        <dbReference type="EMBL" id="SOH93158.1"/>
    </source>
</evidence>
<comment type="similarity">
    <text evidence="1">Belongs to the AHA1 family.</text>
</comment>
<proteinExistence type="inferred from homology"/>
<gene>
    <name evidence="3" type="ORF">SAMN06273572_1011013</name>
</gene>
<organism evidence="3 4">
    <name type="scientific">Pontivivens marinum</name>
    <dbReference type="NCBI Taxonomy" id="1690039"/>
    <lineage>
        <taxon>Bacteria</taxon>
        <taxon>Pseudomonadati</taxon>
        <taxon>Pseudomonadota</taxon>
        <taxon>Alphaproteobacteria</taxon>
        <taxon>Rhodobacterales</taxon>
        <taxon>Paracoccaceae</taxon>
        <taxon>Pontivivens</taxon>
    </lineage>
</organism>
<protein>
    <submittedName>
        <fullName evidence="3">Uncharacterized conserved protein YndB, AHSA1/START domain</fullName>
    </submittedName>
</protein>
<dbReference type="SUPFAM" id="SSF55961">
    <property type="entry name" value="Bet v1-like"/>
    <property type="match status" value="1"/>
</dbReference>